<dbReference type="InterPro" id="IPR032710">
    <property type="entry name" value="NTF2-like_dom_sf"/>
</dbReference>
<organism evidence="1 2">
    <name type="scientific">Devosia nanyangense</name>
    <dbReference type="NCBI Taxonomy" id="1228055"/>
    <lineage>
        <taxon>Bacteria</taxon>
        <taxon>Pseudomonadati</taxon>
        <taxon>Pseudomonadota</taxon>
        <taxon>Alphaproteobacteria</taxon>
        <taxon>Hyphomicrobiales</taxon>
        <taxon>Devosiaceae</taxon>
        <taxon>Devosia</taxon>
    </lineage>
</organism>
<dbReference type="AlphaFoldDB" id="A0A933NYA5"/>
<evidence type="ECO:0000313" key="2">
    <source>
        <dbReference type="Proteomes" id="UP000782610"/>
    </source>
</evidence>
<comment type="caution">
    <text evidence="1">The sequence shown here is derived from an EMBL/GenBank/DDBJ whole genome shotgun (WGS) entry which is preliminary data.</text>
</comment>
<dbReference type="Proteomes" id="UP000782610">
    <property type="component" value="Unassembled WGS sequence"/>
</dbReference>
<protein>
    <submittedName>
        <fullName evidence="1">Uncharacterized protein</fullName>
    </submittedName>
</protein>
<sequence>MRYDSNPFPEADVDRHAIWEFMVRKDIDAYLAKDWSMVADDFIADNFMGIQANRSGNPDSWTLGFPTLDAYRGSWLAGTIEQADFAEALRPALFRCTFLRDIEIVGDKALAHKKFDGRIALAKGGSMEFKWQSIAYLCRQPDRWRVFGFTGYMPNPIAL</sequence>
<dbReference type="EMBL" id="JACRAF010000020">
    <property type="protein sequence ID" value="MBI4921488.1"/>
    <property type="molecule type" value="Genomic_DNA"/>
</dbReference>
<proteinExistence type="predicted"/>
<evidence type="ECO:0000313" key="1">
    <source>
        <dbReference type="EMBL" id="MBI4921488.1"/>
    </source>
</evidence>
<reference evidence="1" key="1">
    <citation type="submission" date="2020-07" db="EMBL/GenBank/DDBJ databases">
        <title>Huge and variable diversity of episymbiotic CPR bacteria and DPANN archaea in groundwater ecosystems.</title>
        <authorList>
            <person name="He C.Y."/>
            <person name="Keren R."/>
            <person name="Whittaker M."/>
            <person name="Farag I.F."/>
            <person name="Doudna J."/>
            <person name="Cate J.H.D."/>
            <person name="Banfield J.F."/>
        </authorList>
    </citation>
    <scope>NUCLEOTIDE SEQUENCE</scope>
    <source>
        <strain evidence="1">NC_groundwater_1586_Pr3_B-0.1um_66_15</strain>
    </source>
</reference>
<dbReference type="SUPFAM" id="SSF54427">
    <property type="entry name" value="NTF2-like"/>
    <property type="match status" value="1"/>
</dbReference>
<name>A0A933NYA5_9HYPH</name>
<accession>A0A933NYA5</accession>
<gene>
    <name evidence="1" type="ORF">HY834_07035</name>
</gene>